<sequence length="279" mass="30805">MGSKMTTPAAIQEKCYDPSDKTLKFVDGEDGLDFLCEGFKSLRAQMSCGHAVTPTSLTKWCLMQLDQGESKFVCGQFGCAAEWPYVEVCKMALLTPGEKKHFEETLAFNAARQNFHIKACPGCKSFVMRKSDSNLCVSCEVCTAKKGRTYKFCWQCLRTWKGPQPRSDCCGNDGCCNQILRTLQTCPDIVFESVVGVPGCPSIRACPTCGSLLEHSKKFCKSIICPRCKVKFCFVCLKLFIECMKTSKPYGSCSSGVAPRQTSVPVLHGLNHTRPSSLK</sequence>
<dbReference type="SUPFAM" id="SSF57850">
    <property type="entry name" value="RING/U-box"/>
    <property type="match status" value="1"/>
</dbReference>
<dbReference type="RefSeq" id="XP_008285615.1">
    <property type="nucleotide sequence ID" value="XM_008287393.1"/>
</dbReference>
<evidence type="ECO:0000313" key="2">
    <source>
        <dbReference type="RefSeq" id="XP_008285615.1"/>
    </source>
</evidence>
<name>A0A9Y4N6T0_9TELE</name>
<evidence type="ECO:0000313" key="1">
    <source>
        <dbReference type="Proteomes" id="UP000694891"/>
    </source>
</evidence>
<organism evidence="1 2">
    <name type="scientific">Stegastes partitus</name>
    <name type="common">bicolor damselfish</name>
    <dbReference type="NCBI Taxonomy" id="144197"/>
    <lineage>
        <taxon>Eukaryota</taxon>
        <taxon>Metazoa</taxon>
        <taxon>Chordata</taxon>
        <taxon>Craniata</taxon>
        <taxon>Vertebrata</taxon>
        <taxon>Euteleostomi</taxon>
        <taxon>Actinopterygii</taxon>
        <taxon>Neopterygii</taxon>
        <taxon>Teleostei</taxon>
        <taxon>Neoteleostei</taxon>
        <taxon>Acanthomorphata</taxon>
        <taxon>Ovalentaria</taxon>
        <taxon>Pomacentridae</taxon>
        <taxon>Stegastes</taxon>
    </lineage>
</organism>
<proteinExistence type="predicted"/>
<dbReference type="Proteomes" id="UP000694891">
    <property type="component" value="Unplaced"/>
</dbReference>
<reference evidence="2" key="1">
    <citation type="submission" date="2025-08" db="UniProtKB">
        <authorList>
            <consortium name="RefSeq"/>
        </authorList>
    </citation>
    <scope>IDENTIFICATION</scope>
</reference>
<protein>
    <submittedName>
        <fullName evidence="2">Uncharacterized protein LOC103361341</fullName>
    </submittedName>
</protein>
<dbReference type="GeneID" id="103361341"/>
<accession>A0A9Y4N6T0</accession>
<gene>
    <name evidence="2" type="primary">LOC103361341</name>
</gene>
<dbReference type="AlphaFoldDB" id="A0A9Y4N6T0"/>
<keyword evidence="1" id="KW-1185">Reference proteome</keyword>
<dbReference type="FunFam" id="1.20.120.1750:FF:000040">
    <property type="entry name" value="RBR-type E3 ubiquitin transferase"/>
    <property type="match status" value="1"/>
</dbReference>
<dbReference type="Gene3D" id="1.20.120.1750">
    <property type="match status" value="1"/>
</dbReference>